<accession>A0A0B2V2Q1</accession>
<dbReference type="Proteomes" id="UP000031036">
    <property type="component" value="Unassembled WGS sequence"/>
</dbReference>
<dbReference type="PROSITE" id="PS50181">
    <property type="entry name" value="FBOX"/>
    <property type="match status" value="1"/>
</dbReference>
<sequence length="325" mass="36631">MVKLDELPLTVLMKIFECVPDPNDVCNLSEVCRLFDQLITDHPHKLSKFAVDKFDVHVRYTWNGLVRVSLIAFRNDGKGHHRVRLKSIIGGRIASAELLGRCTRSMALNDCASVNLTISNAKFPSSDLDALFKAFVSSVRSHRSLPSPTRLQLVDCNFERCDPNMIINLHNTFICNGTRAIDYLFCDYGLSAIKAIFASNIHYLKEMSFIADDLKESPTVFIDHFVSAMTRPDRICKAKFCCSPICHCTAPRLVVLISIESSISDSGVRSLMERAYGRAKLEMDPLWLRHAYKYWPTVSLTPYARGRIPTVRLVADVKSSLEGLL</sequence>
<name>A0A0B2V2Q1_TOXCA</name>
<reference evidence="2 3" key="1">
    <citation type="submission" date="2014-11" db="EMBL/GenBank/DDBJ databases">
        <title>Genetic blueprint of the zoonotic pathogen Toxocara canis.</title>
        <authorList>
            <person name="Zhu X.-Q."/>
            <person name="Korhonen P.K."/>
            <person name="Cai H."/>
            <person name="Young N.D."/>
            <person name="Nejsum P."/>
            <person name="von Samson-Himmelstjerna G."/>
            <person name="Boag P.R."/>
            <person name="Tan P."/>
            <person name="Li Q."/>
            <person name="Min J."/>
            <person name="Yang Y."/>
            <person name="Wang X."/>
            <person name="Fang X."/>
            <person name="Hall R.S."/>
            <person name="Hofmann A."/>
            <person name="Sternberg P.W."/>
            <person name="Jex A.R."/>
            <person name="Gasser R.B."/>
        </authorList>
    </citation>
    <scope>NUCLEOTIDE SEQUENCE [LARGE SCALE GENOMIC DNA]</scope>
    <source>
        <strain evidence="2">PN_DK_2014</strain>
    </source>
</reference>
<dbReference type="AlphaFoldDB" id="A0A0B2V2Q1"/>
<dbReference type="SUPFAM" id="SSF81383">
    <property type="entry name" value="F-box domain"/>
    <property type="match status" value="1"/>
</dbReference>
<protein>
    <recommendedName>
        <fullName evidence="1">F-box domain-containing protein</fullName>
    </recommendedName>
</protein>
<organism evidence="2 3">
    <name type="scientific">Toxocara canis</name>
    <name type="common">Canine roundworm</name>
    <dbReference type="NCBI Taxonomy" id="6265"/>
    <lineage>
        <taxon>Eukaryota</taxon>
        <taxon>Metazoa</taxon>
        <taxon>Ecdysozoa</taxon>
        <taxon>Nematoda</taxon>
        <taxon>Chromadorea</taxon>
        <taxon>Rhabditida</taxon>
        <taxon>Spirurina</taxon>
        <taxon>Ascaridomorpha</taxon>
        <taxon>Ascaridoidea</taxon>
        <taxon>Toxocaridae</taxon>
        <taxon>Toxocara</taxon>
    </lineage>
</organism>
<feature type="domain" description="F-box" evidence="1">
    <location>
        <begin position="1"/>
        <end position="49"/>
    </location>
</feature>
<dbReference type="EMBL" id="JPKZ01002630">
    <property type="protein sequence ID" value="KHN75732.1"/>
    <property type="molecule type" value="Genomic_DNA"/>
</dbReference>
<comment type="caution">
    <text evidence="2">The sequence shown here is derived from an EMBL/GenBank/DDBJ whole genome shotgun (WGS) entry which is preliminary data.</text>
</comment>
<keyword evidence="3" id="KW-1185">Reference proteome</keyword>
<gene>
    <name evidence="2" type="ORF">Tcan_16219</name>
</gene>
<dbReference type="Gene3D" id="1.20.1280.50">
    <property type="match status" value="1"/>
</dbReference>
<evidence type="ECO:0000259" key="1">
    <source>
        <dbReference type="PROSITE" id="PS50181"/>
    </source>
</evidence>
<dbReference type="SMART" id="SM00256">
    <property type="entry name" value="FBOX"/>
    <property type="match status" value="1"/>
</dbReference>
<dbReference type="InterPro" id="IPR001810">
    <property type="entry name" value="F-box_dom"/>
</dbReference>
<dbReference type="InterPro" id="IPR036047">
    <property type="entry name" value="F-box-like_dom_sf"/>
</dbReference>
<evidence type="ECO:0000313" key="2">
    <source>
        <dbReference type="EMBL" id="KHN75732.1"/>
    </source>
</evidence>
<proteinExistence type="predicted"/>
<dbReference type="CDD" id="cd09917">
    <property type="entry name" value="F-box_SF"/>
    <property type="match status" value="1"/>
</dbReference>
<dbReference type="Pfam" id="PF12937">
    <property type="entry name" value="F-box-like"/>
    <property type="match status" value="1"/>
</dbReference>
<evidence type="ECO:0000313" key="3">
    <source>
        <dbReference type="Proteomes" id="UP000031036"/>
    </source>
</evidence>